<keyword evidence="1" id="KW-0472">Membrane</keyword>
<accession>A0AAD4R029</accession>
<feature type="transmembrane region" description="Helical" evidence="1">
    <location>
        <begin position="162"/>
        <end position="181"/>
    </location>
</feature>
<dbReference type="EMBL" id="JAKKPZ010000124">
    <property type="protein sequence ID" value="KAI1701209.1"/>
    <property type="molecule type" value="Genomic_DNA"/>
</dbReference>
<keyword evidence="3" id="KW-1185">Reference proteome</keyword>
<evidence type="ECO:0000256" key="1">
    <source>
        <dbReference type="SAM" id="Phobius"/>
    </source>
</evidence>
<name>A0AAD4R029_9BILA</name>
<feature type="transmembrane region" description="Helical" evidence="1">
    <location>
        <begin position="71"/>
        <end position="96"/>
    </location>
</feature>
<organism evidence="2 3">
    <name type="scientific">Ditylenchus destructor</name>
    <dbReference type="NCBI Taxonomy" id="166010"/>
    <lineage>
        <taxon>Eukaryota</taxon>
        <taxon>Metazoa</taxon>
        <taxon>Ecdysozoa</taxon>
        <taxon>Nematoda</taxon>
        <taxon>Chromadorea</taxon>
        <taxon>Rhabditida</taxon>
        <taxon>Tylenchina</taxon>
        <taxon>Tylenchomorpha</taxon>
        <taxon>Sphaerularioidea</taxon>
        <taxon>Anguinidae</taxon>
        <taxon>Anguininae</taxon>
        <taxon>Ditylenchus</taxon>
    </lineage>
</organism>
<feature type="transmembrane region" description="Helical" evidence="1">
    <location>
        <begin position="44"/>
        <end position="65"/>
    </location>
</feature>
<reference evidence="2" key="1">
    <citation type="submission" date="2022-01" db="EMBL/GenBank/DDBJ databases">
        <title>Genome Sequence Resource for Two Populations of Ditylenchus destructor, the Migratory Endoparasitic Phytonematode.</title>
        <authorList>
            <person name="Zhang H."/>
            <person name="Lin R."/>
            <person name="Xie B."/>
        </authorList>
    </citation>
    <scope>NUCLEOTIDE SEQUENCE</scope>
    <source>
        <strain evidence="2">BazhouSP</strain>
    </source>
</reference>
<keyword evidence="1" id="KW-1133">Transmembrane helix</keyword>
<evidence type="ECO:0000313" key="2">
    <source>
        <dbReference type="EMBL" id="KAI1701209.1"/>
    </source>
</evidence>
<evidence type="ECO:0000313" key="3">
    <source>
        <dbReference type="Proteomes" id="UP001201812"/>
    </source>
</evidence>
<protein>
    <submittedName>
        <fullName evidence="2">Uncharacterized protein</fullName>
    </submittedName>
</protein>
<dbReference type="Proteomes" id="UP001201812">
    <property type="component" value="Unassembled WGS sequence"/>
</dbReference>
<comment type="caution">
    <text evidence="2">The sequence shown here is derived from an EMBL/GenBank/DDBJ whole genome shotgun (WGS) entry which is preliminary data.</text>
</comment>
<sequence>MQTNFRSNIRIPLPNFHEQHAKPRPAKIEVIEELGKWFSNKKNAGIYASSVGCVACSVLLAAHIWMAIAYIYYYLIGEIFFLLASVLLFGLAFCGLKRDRPRLILIFLIGEAIKLAIVVMDVIFLITTKMFDNECSDSWMEPGGGKCYYYRSARWAQYNISLSWLSALIYLVASLVLYRLIWRAYRFISMQNQGLETPHAQIPTVCSPTYVTEICEPAETSIPNLSSNSPMERHHQPLEQGYQSTFFDHQKCVEYERNILRGN</sequence>
<proteinExistence type="predicted"/>
<gene>
    <name evidence="2" type="ORF">DdX_16240</name>
</gene>
<keyword evidence="1" id="KW-0812">Transmembrane</keyword>
<feature type="transmembrane region" description="Helical" evidence="1">
    <location>
        <begin position="103"/>
        <end position="126"/>
    </location>
</feature>
<dbReference type="AlphaFoldDB" id="A0AAD4R029"/>